<dbReference type="PROSITE" id="PS51194">
    <property type="entry name" value="HELICASE_CTER"/>
    <property type="match status" value="1"/>
</dbReference>
<comment type="caution">
    <text evidence="5">The sequence shown here is derived from an EMBL/GenBank/DDBJ whole genome shotgun (WGS) entry which is preliminary data.</text>
</comment>
<dbReference type="SUPFAM" id="SSF52540">
    <property type="entry name" value="P-loop containing nucleoside triphosphate hydrolases"/>
    <property type="match status" value="1"/>
</dbReference>
<evidence type="ECO:0000313" key="5">
    <source>
        <dbReference type="EMBL" id="GAA4890377.1"/>
    </source>
</evidence>
<accession>A0ABP9EYJ8</accession>
<feature type="domain" description="Helicase ATP-binding" evidence="3">
    <location>
        <begin position="102"/>
        <end position="303"/>
    </location>
</feature>
<keyword evidence="5" id="KW-0347">Helicase</keyword>
<keyword evidence="1" id="KW-0547">Nucleotide-binding</keyword>
<dbReference type="EMBL" id="BAABJH010000001">
    <property type="protein sequence ID" value="GAA4890377.1"/>
    <property type="molecule type" value="Genomic_DNA"/>
</dbReference>
<dbReference type="RefSeq" id="WP_345273282.1">
    <property type="nucleotide sequence ID" value="NZ_BAABJH010000001.1"/>
</dbReference>
<proteinExistence type="predicted"/>
<dbReference type="PANTHER" id="PTHR47957:SF3">
    <property type="entry name" value="ATP-DEPENDENT HELICASE HRQ1"/>
    <property type="match status" value="1"/>
</dbReference>
<dbReference type="PROSITE" id="PS51192">
    <property type="entry name" value="HELICASE_ATP_BIND_1"/>
    <property type="match status" value="1"/>
</dbReference>
<gene>
    <name evidence="5" type="ORF">GCM10023311_13220</name>
</gene>
<dbReference type="GO" id="GO:0004386">
    <property type="term" value="F:helicase activity"/>
    <property type="evidence" value="ECO:0007669"/>
    <property type="project" value="UniProtKB-KW"/>
</dbReference>
<feature type="domain" description="Helicase C-terminal" evidence="4">
    <location>
        <begin position="940"/>
        <end position="1106"/>
    </location>
</feature>
<reference evidence="6" key="1">
    <citation type="journal article" date="2019" name="Int. J. Syst. Evol. Microbiol.">
        <title>The Global Catalogue of Microorganisms (GCM) 10K type strain sequencing project: providing services to taxonomists for standard genome sequencing and annotation.</title>
        <authorList>
            <consortium name="The Broad Institute Genomics Platform"/>
            <consortium name="The Broad Institute Genome Sequencing Center for Infectious Disease"/>
            <person name="Wu L."/>
            <person name="Ma J."/>
        </authorList>
    </citation>
    <scope>NUCLEOTIDE SEQUENCE [LARGE SCALE GENOMIC DNA]</scope>
    <source>
        <strain evidence="6">JCM 18274</strain>
    </source>
</reference>
<dbReference type="InterPro" id="IPR011545">
    <property type="entry name" value="DEAD/DEAH_box_helicase_dom"/>
</dbReference>
<dbReference type="InterPro" id="IPR014001">
    <property type="entry name" value="Helicase_ATP-bd"/>
</dbReference>
<evidence type="ECO:0000256" key="1">
    <source>
        <dbReference type="ARBA" id="ARBA00022741"/>
    </source>
</evidence>
<keyword evidence="2" id="KW-0067">ATP-binding</keyword>
<evidence type="ECO:0000313" key="6">
    <source>
        <dbReference type="Proteomes" id="UP001500433"/>
    </source>
</evidence>
<evidence type="ECO:0000256" key="2">
    <source>
        <dbReference type="ARBA" id="ARBA00022840"/>
    </source>
</evidence>
<dbReference type="Pfam" id="PF00270">
    <property type="entry name" value="DEAD"/>
    <property type="match status" value="1"/>
</dbReference>
<dbReference type="InterPro" id="IPR001650">
    <property type="entry name" value="Helicase_C-like"/>
</dbReference>
<name>A0ABP9EYJ8_9FLAO</name>
<sequence length="1965" mass="224756">MMNFKEFYTKTENRLTDAILSLWATGDKEMQDYFKYLLSQEPIMADAIFQNTFPWEQDQLTFGQTSTIFKQEFIDALNAIKDPDFQFPKTRHPYKHQLKSWKTLLNKNKSIAVTTGTGSGKTECFMLPVIHDIHQNCNNQEGVNAIFLYPLNALIASQRKRMHAWCSALDGVKYALLTGDTPNKENSKDKKKKALPELISREQIRETPPQILFTNPTMLEYMLVRNADVPILEKSKGSLRWILLDEAHTLTGSKAAEMALLIRRVVSAFEVDIKDLRFAITSATVGSGNTDTLKKFMSDLCGISTDQIEVITGKQVNNQIDDKDIPQLSQTLSQNNIKLLRDKFLHNKGITQSEIGNYLHIPNKLDQLSIIDTLAEQKVNGENLLPVRGHFFTRGIGGVYACTNTKCDKHKNQKPNKALGTMYTIAGKQCSCGHPLLELIACRSCGNMMLEGERDKDKITQKATVGYEAFSIENEDKGEEDESKAKIDNRLVRLVRREHIDQNKALLACSINLDNTINHGGEDFLLSDESNCPHCGNQNDNPIHFRISSAFTNRILSDIVLDQTEVINNQTTKTLYKGRKYISFTDSRQGTAKISALINIDSESDWIRYQVYHYLLKKLKENEVEASNDELLQARAMYVKQLDEAPAFMKKKIEKEIEEINISLSSGSNDTLTNSRSTWNEIIDHVKEKNDFKTLFKKGARGNNLAIDNVTYAKSLLYDQFARRIPRERSLENLGLLNIVYPNLDGIIAPEIAIKLGIDNEEWLALLKIAADYIIRYNFNFSFDDAMRLFTSKFYRSELIYPSNTDLVNANKWKLYNPNSITQSRLVLLICAGLGWQDKGDITEVREDQLNELLEKIWRTLRQKILTADGDGYKLDFFENTQFEIAGKEFLCPVTKRLVDKVFRGYSPLIKGNLEYNNINNYKIDNSKTHQFPIYSHPYHKDNNNEPIQTEKVDAWLEENSQEARSKGLWNNLHERVFDYDKLYLAGEHSAQQDKKRLKELEEQFENGEINILSCSTTMEMGVDIGGISAVVMSNVPPMPANYLQRTGRAGRRSENKSLALTFCAPNPIGLRTMNNPKWALDHKIAPPILAFDSKNIVERHVNSLLFGIFIRHQGNENRGLNVKESIEKFFYEDSPTIAHSFLNWLENIDSLDFQKQLEYIVKDTPLSDASPEALISIVSDNFKKIIGRIRTQRDGYDKKLEELKKQFGDASPAYKAIGYRKGQFLQKFVLNCLAEENFLPNAGLPTGIVDFEKITLSDLQKSNKNRLKSNPSYPIARALTEFAPGNNILIDGLNYKSSGIVMKNNWGQSADRNVIQGCKNCGYQRTVDLQENVDDNCPKCNDIGSFQGLELGEHKGSFTELVEPAGFSIDLYSTPTRVISEKSKPQYLEPLLLNIEPWAANQNRFIDFRTSSSEKDTQILFYNTGEGEGYSLCLDCGKVETSSERLEGHWRLRGGRDSNGESTCSAQNVREHIILGSRFKTDFTEIRLKNRNQSYVNDKKLAYSLGVIFSKSLAEHLAIEESELGFGIKQYNGYQTIFIYDTAKGGAGYASQFKLYAEKILKLALNVLDNCDCQTACTKCLIDRGTQWHIEDLDRFIAIEWLRSALDNQLPKELQSEADKVSLVFGSLNDEISILKYQYEIKEINIHINNKIDEWDIENISWLNNLKRDRIEINLIIEGDILFSNNQEKLSAYLLNHNFDLRQGNNYAILNYPTHLSVTLQNGKTLSYISKGDYDTLNQEWTAGAQEKFFKVEGANIENYPDFKVPDFGSGNLYESRIKGSIPRKSQSNDIAKLMVSNLNNSQDLLSKITNQTFKVAYFDKYNQSEFSLRLMLQFINQIKELWGIEVSELNVHLAKSDFRSPYFPEYIIHNYKELDDYVYDLKELSINYGFKIDFKEEHRLPHYRYFKFTSDQVSFSIRIDAGIAHGLKPVERLTSRDMKMSNQVFEIRKDVGYDIIYNISIED</sequence>
<dbReference type="PANTHER" id="PTHR47957">
    <property type="entry name" value="ATP-DEPENDENT HELICASE HRQ1"/>
    <property type="match status" value="1"/>
</dbReference>
<protein>
    <submittedName>
        <fullName evidence="5">DEAD/DEAH box helicase</fullName>
    </submittedName>
</protein>
<evidence type="ECO:0000259" key="4">
    <source>
        <dbReference type="PROSITE" id="PS51194"/>
    </source>
</evidence>
<keyword evidence="5" id="KW-0378">Hydrolase</keyword>
<dbReference type="InterPro" id="IPR018973">
    <property type="entry name" value="MZB"/>
</dbReference>
<evidence type="ECO:0000259" key="3">
    <source>
        <dbReference type="PROSITE" id="PS51192"/>
    </source>
</evidence>
<dbReference type="SMART" id="SM00490">
    <property type="entry name" value="HELICc"/>
    <property type="match status" value="1"/>
</dbReference>
<organism evidence="5 6">
    <name type="scientific">Flaviramulus aquimarinus</name>
    <dbReference type="NCBI Taxonomy" id="1170456"/>
    <lineage>
        <taxon>Bacteria</taxon>
        <taxon>Pseudomonadati</taxon>
        <taxon>Bacteroidota</taxon>
        <taxon>Flavobacteriia</taxon>
        <taxon>Flavobacteriales</taxon>
        <taxon>Flavobacteriaceae</taxon>
        <taxon>Flaviramulus</taxon>
    </lineage>
</organism>
<dbReference type="SMART" id="SM00487">
    <property type="entry name" value="DEXDc"/>
    <property type="match status" value="1"/>
</dbReference>
<keyword evidence="6" id="KW-1185">Reference proteome</keyword>
<dbReference type="Pfam" id="PF09369">
    <property type="entry name" value="MZB"/>
    <property type="match status" value="1"/>
</dbReference>
<dbReference type="InterPro" id="IPR027417">
    <property type="entry name" value="P-loop_NTPase"/>
</dbReference>
<dbReference type="Pfam" id="PF00271">
    <property type="entry name" value="Helicase_C"/>
    <property type="match status" value="1"/>
</dbReference>
<dbReference type="Proteomes" id="UP001500433">
    <property type="component" value="Unassembled WGS sequence"/>
</dbReference>
<dbReference type="Gene3D" id="3.40.50.300">
    <property type="entry name" value="P-loop containing nucleotide triphosphate hydrolases"/>
    <property type="match status" value="2"/>
</dbReference>